<dbReference type="Pfam" id="PF00535">
    <property type="entry name" value="Glycos_transf_2"/>
    <property type="match status" value="1"/>
</dbReference>
<reference evidence="3 4" key="1">
    <citation type="submission" date="2019-11" db="EMBL/GenBank/DDBJ databases">
        <title>Terrilactibacillus tamarindus sp. nov. BCM23-1 isolated from bark of Tamarindus indica.</title>
        <authorList>
            <person name="Kingkaew E."/>
            <person name="Tanasupawat S."/>
        </authorList>
    </citation>
    <scope>NUCLEOTIDE SEQUENCE [LARGE SCALE GENOMIC DNA]</scope>
    <source>
        <strain evidence="3 4">BCM23-1</strain>
    </source>
</reference>
<evidence type="ECO:0000256" key="1">
    <source>
        <dbReference type="ARBA" id="ARBA00006739"/>
    </source>
</evidence>
<comment type="caution">
    <text evidence="3">The sequence shown here is derived from an EMBL/GenBank/DDBJ whole genome shotgun (WGS) entry which is preliminary data.</text>
</comment>
<proteinExistence type="inferred from homology"/>
<dbReference type="InterPro" id="IPR001173">
    <property type="entry name" value="Glyco_trans_2-like"/>
</dbReference>
<accession>A0A6N8CP25</accession>
<dbReference type="GO" id="GO:0016758">
    <property type="term" value="F:hexosyltransferase activity"/>
    <property type="evidence" value="ECO:0007669"/>
    <property type="project" value="UniProtKB-ARBA"/>
</dbReference>
<dbReference type="AlphaFoldDB" id="A0A6N8CP25"/>
<evidence type="ECO:0000259" key="2">
    <source>
        <dbReference type="Pfam" id="PF00535"/>
    </source>
</evidence>
<dbReference type="Proteomes" id="UP000440978">
    <property type="component" value="Unassembled WGS sequence"/>
</dbReference>
<keyword evidence="3" id="KW-0808">Transferase</keyword>
<dbReference type="InterPro" id="IPR029044">
    <property type="entry name" value="Nucleotide-diphossugar_trans"/>
</dbReference>
<comment type="similarity">
    <text evidence="1">Belongs to the glycosyltransferase 2 family.</text>
</comment>
<dbReference type="OrthoDB" id="396512at2"/>
<dbReference type="SUPFAM" id="SSF53448">
    <property type="entry name" value="Nucleotide-diphospho-sugar transferases"/>
    <property type="match status" value="1"/>
</dbReference>
<feature type="domain" description="Glycosyltransferase 2-like" evidence="2">
    <location>
        <begin position="10"/>
        <end position="166"/>
    </location>
</feature>
<dbReference type="PANTHER" id="PTHR22916:SF3">
    <property type="entry name" value="UDP-GLCNAC:BETAGAL BETA-1,3-N-ACETYLGLUCOSAMINYLTRANSFERASE-LIKE PROTEIN 1"/>
    <property type="match status" value="1"/>
</dbReference>
<evidence type="ECO:0000313" key="4">
    <source>
        <dbReference type="Proteomes" id="UP000440978"/>
    </source>
</evidence>
<evidence type="ECO:0000313" key="3">
    <source>
        <dbReference type="EMBL" id="MTT30897.1"/>
    </source>
</evidence>
<dbReference type="PANTHER" id="PTHR22916">
    <property type="entry name" value="GLYCOSYLTRANSFERASE"/>
    <property type="match status" value="1"/>
</dbReference>
<sequence length="391" mass="44878">MDPKFMPLVTIITPSYNQGEFIQETIESVLNQDYPYIEHIVVDGGSTDSTLTILKSYRDDPRFHFISEPDQGQSHAINKGLKIAKGDIIGWLNSDDTYLPGAISKGVQSLVQHQEWAMVYGKAYATNQNNDILHDYPVECYSPQRLFERCIICQPATFIRRKAFKDVGGVDENFFFCMDYDLWIRLAKKYPIGYLNDYLANARIHDHSKSALYWEKIGVVECIEAGLKNYGKISNTMIADFIKVNSNKEEIWWIEQMKKYGFFPSSLSESDILCKEIDINNHHYDLSVNSNLSALGIKGTLLQSGDSHLKIYFKGELVESYSITKDSFILTLPSKVMQKSSNIQPLSIKLDPSTYHLDHIYPLSVQEYAFLQQVNQSHRQVKAWLKQNRPI</sequence>
<dbReference type="Gene3D" id="3.90.550.10">
    <property type="entry name" value="Spore Coat Polysaccharide Biosynthesis Protein SpsA, Chain A"/>
    <property type="match status" value="1"/>
</dbReference>
<protein>
    <submittedName>
        <fullName evidence="3">Glycosyltransferase</fullName>
    </submittedName>
</protein>
<name>A0A6N8CP25_9BACI</name>
<keyword evidence="4" id="KW-1185">Reference proteome</keyword>
<dbReference type="CDD" id="cd06433">
    <property type="entry name" value="GT_2_WfgS_like"/>
    <property type="match status" value="1"/>
</dbReference>
<dbReference type="RefSeq" id="WP_155216532.1">
    <property type="nucleotide sequence ID" value="NZ_WNHB01000003.1"/>
</dbReference>
<dbReference type="EMBL" id="WNHB01000003">
    <property type="protein sequence ID" value="MTT30897.1"/>
    <property type="molecule type" value="Genomic_DNA"/>
</dbReference>
<organism evidence="3 4">
    <name type="scientific">Terrilactibacillus tamarindi</name>
    <dbReference type="NCBI Taxonomy" id="2599694"/>
    <lineage>
        <taxon>Bacteria</taxon>
        <taxon>Bacillati</taxon>
        <taxon>Bacillota</taxon>
        <taxon>Bacilli</taxon>
        <taxon>Bacillales</taxon>
        <taxon>Bacillaceae</taxon>
        <taxon>Terrilactibacillus</taxon>
    </lineage>
</organism>
<gene>
    <name evidence="3" type="ORF">GMB86_02570</name>
</gene>